<name>A0A9W8ASU0_9FUNG</name>
<evidence type="ECO:0000313" key="2">
    <source>
        <dbReference type="EMBL" id="KAJ1968311.1"/>
    </source>
</evidence>
<evidence type="ECO:0000256" key="1">
    <source>
        <dbReference type="SAM" id="MobiDB-lite"/>
    </source>
</evidence>
<dbReference type="EMBL" id="JANBPY010000201">
    <property type="protein sequence ID" value="KAJ1968311.1"/>
    <property type="molecule type" value="Genomic_DNA"/>
</dbReference>
<dbReference type="OrthoDB" id="5729432at2759"/>
<dbReference type="AlphaFoldDB" id="A0A9W8ASU0"/>
<proteinExistence type="predicted"/>
<organism evidence="2 3">
    <name type="scientific">Dispira parvispora</name>
    <dbReference type="NCBI Taxonomy" id="1520584"/>
    <lineage>
        <taxon>Eukaryota</taxon>
        <taxon>Fungi</taxon>
        <taxon>Fungi incertae sedis</taxon>
        <taxon>Zoopagomycota</taxon>
        <taxon>Kickxellomycotina</taxon>
        <taxon>Dimargaritomycetes</taxon>
        <taxon>Dimargaritales</taxon>
        <taxon>Dimargaritaceae</taxon>
        <taxon>Dispira</taxon>
    </lineage>
</organism>
<protein>
    <submittedName>
        <fullName evidence="2">Uncharacterized protein</fullName>
    </submittedName>
</protein>
<feature type="region of interest" description="Disordered" evidence="1">
    <location>
        <begin position="1"/>
        <end position="30"/>
    </location>
</feature>
<feature type="region of interest" description="Disordered" evidence="1">
    <location>
        <begin position="207"/>
        <end position="235"/>
    </location>
</feature>
<sequence length="346" mass="40913">MEERQLSQYPSGRPTQEHTSIGTLGGINRRDTYCEEPLPFDKERVQEFVDEFERYAETWDLTDRMKRRHLKHLLPKKLHAELQEIFTCDEPWSSIRAYLLEYGEIEKMKQRRNQVKKLRSLAMRKSSEYSLVRFLLYYEIYADRCNEVSDERKCKILLKVIPKHVTKVAMEPLVEEDYTFGSILGQLKEYAKRKAYEREYFYDSSSESEYFSGSSDSDEEEQGRRGQNTGRHRKNGIVRATVVEEKLKSAQDLDKLKNLEDMVLKLSDLVEKLLADKHFNHPRKHTRRCLYCDSLEHLRNRCPEFQEALHKGLLKVRENGRICFMNGAPIVPRFGQGGMKTYFSEN</sequence>
<gene>
    <name evidence="2" type="ORF">IWQ62_001319</name>
</gene>
<reference evidence="2" key="1">
    <citation type="submission" date="2022-07" db="EMBL/GenBank/DDBJ databases">
        <title>Phylogenomic reconstructions and comparative analyses of Kickxellomycotina fungi.</title>
        <authorList>
            <person name="Reynolds N.K."/>
            <person name="Stajich J.E."/>
            <person name="Barry K."/>
            <person name="Grigoriev I.V."/>
            <person name="Crous P."/>
            <person name="Smith M.E."/>
        </authorList>
    </citation>
    <scope>NUCLEOTIDE SEQUENCE</scope>
    <source>
        <strain evidence="2">RSA 1196</strain>
    </source>
</reference>
<comment type="caution">
    <text evidence="2">The sequence shown here is derived from an EMBL/GenBank/DDBJ whole genome shotgun (WGS) entry which is preliminary data.</text>
</comment>
<feature type="compositionally biased region" description="Polar residues" evidence="1">
    <location>
        <begin position="1"/>
        <end position="22"/>
    </location>
</feature>
<evidence type="ECO:0000313" key="3">
    <source>
        <dbReference type="Proteomes" id="UP001150925"/>
    </source>
</evidence>
<keyword evidence="3" id="KW-1185">Reference proteome</keyword>
<accession>A0A9W8ASU0</accession>
<dbReference type="Proteomes" id="UP001150925">
    <property type="component" value="Unassembled WGS sequence"/>
</dbReference>